<protein>
    <submittedName>
        <fullName evidence="1">Uncharacterized protein</fullName>
    </submittedName>
</protein>
<dbReference type="Proteomes" id="UP000693970">
    <property type="component" value="Unassembled WGS sequence"/>
</dbReference>
<gene>
    <name evidence="1" type="ORF">IV203_009558</name>
</gene>
<dbReference type="PANTHER" id="PTHR36911">
    <property type="entry name" value="LIM ZINC-BINDING DOMAIN-CONTAINING PROTEIN-RELATED"/>
    <property type="match status" value="1"/>
</dbReference>
<evidence type="ECO:0000313" key="1">
    <source>
        <dbReference type="EMBL" id="KAG7350198.1"/>
    </source>
</evidence>
<reference evidence="1" key="1">
    <citation type="journal article" date="2021" name="Sci. Rep.">
        <title>Diploid genomic architecture of Nitzschia inconspicua, an elite biomass production diatom.</title>
        <authorList>
            <person name="Oliver A."/>
            <person name="Podell S."/>
            <person name="Pinowska A."/>
            <person name="Traller J.C."/>
            <person name="Smith S.R."/>
            <person name="McClure R."/>
            <person name="Beliaev A."/>
            <person name="Bohutskyi P."/>
            <person name="Hill E.A."/>
            <person name="Rabines A."/>
            <person name="Zheng H."/>
            <person name="Allen L.Z."/>
            <person name="Kuo A."/>
            <person name="Grigoriev I.V."/>
            <person name="Allen A.E."/>
            <person name="Hazlebeck D."/>
            <person name="Allen E.E."/>
        </authorList>
    </citation>
    <scope>NUCLEOTIDE SEQUENCE</scope>
    <source>
        <strain evidence="1">Hildebrandi</strain>
    </source>
</reference>
<dbReference type="PANTHER" id="PTHR36911:SF1">
    <property type="entry name" value="LIM ZINC-BINDING DOMAIN-CONTAINING PROTEIN"/>
    <property type="match status" value="1"/>
</dbReference>
<organism evidence="1 2">
    <name type="scientific">Nitzschia inconspicua</name>
    <dbReference type="NCBI Taxonomy" id="303405"/>
    <lineage>
        <taxon>Eukaryota</taxon>
        <taxon>Sar</taxon>
        <taxon>Stramenopiles</taxon>
        <taxon>Ochrophyta</taxon>
        <taxon>Bacillariophyta</taxon>
        <taxon>Bacillariophyceae</taxon>
        <taxon>Bacillariophycidae</taxon>
        <taxon>Bacillariales</taxon>
        <taxon>Bacillariaceae</taxon>
        <taxon>Nitzschia</taxon>
    </lineage>
</organism>
<reference evidence="1" key="2">
    <citation type="submission" date="2021-04" db="EMBL/GenBank/DDBJ databases">
        <authorList>
            <person name="Podell S."/>
        </authorList>
    </citation>
    <scope>NUCLEOTIDE SEQUENCE</scope>
    <source>
        <strain evidence="1">Hildebrandi</strain>
    </source>
</reference>
<name>A0A9K3KUI1_9STRA</name>
<comment type="caution">
    <text evidence="1">The sequence shown here is derived from an EMBL/GenBank/DDBJ whole genome shotgun (WGS) entry which is preliminary data.</text>
</comment>
<sequence>MTTTTTTTTTTTKPNDDLEIVVLRLAEDLEGLTIVDRSDKSSTSMNQSSNHVDVSLLVPSLYQFYTVGILLFHHTNSNNQINNTNQINNNNHFVTSYQELIESIPETLLRNTFGQLQTATNKLLTTVTTKPNNRNRNDTAGIIENDLLPTCRSLCGLFAHSSRLCRVVYNCNNNNNNNDWITTLGIIIRSIDRTLIIIGINIIIIIINNNNNNNNIFDLCQELCIGNVVVFTFGWTLFQQQQQQQQQRYY</sequence>
<accession>A0A9K3KUI1</accession>
<keyword evidence="2" id="KW-1185">Reference proteome</keyword>
<evidence type="ECO:0000313" key="2">
    <source>
        <dbReference type="Proteomes" id="UP000693970"/>
    </source>
</evidence>
<dbReference type="AlphaFoldDB" id="A0A9K3KUI1"/>
<proteinExistence type="predicted"/>
<dbReference type="EMBL" id="JAGRRH010000018">
    <property type="protein sequence ID" value="KAG7350198.1"/>
    <property type="molecule type" value="Genomic_DNA"/>
</dbReference>